<evidence type="ECO:0000256" key="5">
    <source>
        <dbReference type="ARBA" id="ARBA00023136"/>
    </source>
</evidence>
<proteinExistence type="inferred from homology"/>
<accession>A0ABU9KGD1</accession>
<dbReference type="InterPro" id="IPR045324">
    <property type="entry name" value="Small_multidrug_res"/>
</dbReference>
<dbReference type="Proteomes" id="UP001389717">
    <property type="component" value="Unassembled WGS sequence"/>
</dbReference>
<protein>
    <submittedName>
        <fullName evidence="8">Multidrug efflux SMR transporter</fullName>
    </submittedName>
</protein>
<dbReference type="SUPFAM" id="SSF103481">
    <property type="entry name" value="Multidrug resistance efflux transporter EmrE"/>
    <property type="match status" value="1"/>
</dbReference>
<keyword evidence="5 7" id="KW-0472">Membrane</keyword>
<keyword evidence="4 7" id="KW-1133">Transmembrane helix</keyword>
<dbReference type="InterPro" id="IPR037185">
    <property type="entry name" value="EmrE-like"/>
</dbReference>
<dbReference type="EMBL" id="JBBYAF010000046">
    <property type="protein sequence ID" value="MEL3974239.1"/>
    <property type="molecule type" value="Genomic_DNA"/>
</dbReference>
<evidence type="ECO:0000256" key="6">
    <source>
        <dbReference type="RuleBase" id="RU003942"/>
    </source>
</evidence>
<reference evidence="8 9" key="1">
    <citation type="submission" date="2024-04" db="EMBL/GenBank/DDBJ databases">
        <title>Bacillus oryzaecorticis sp. nov., a moderately halophilic bacterium isolated from rice husks.</title>
        <authorList>
            <person name="Zhu H.-S."/>
        </authorList>
    </citation>
    <scope>NUCLEOTIDE SEQUENCE [LARGE SCALE GENOMIC DNA]</scope>
    <source>
        <strain evidence="8 9">ZC255</strain>
    </source>
</reference>
<keyword evidence="3 6" id="KW-0812">Transmembrane</keyword>
<keyword evidence="2" id="KW-1003">Cell membrane</keyword>
<comment type="caution">
    <text evidence="8">The sequence shown here is derived from an EMBL/GenBank/DDBJ whole genome shotgun (WGS) entry which is preliminary data.</text>
</comment>
<sequence>MGWIYVIIGGLLEIGWATGLSLSKGFTEPLPSIITACLIVISFYFFSNSMKLLPIGTAYAVFTGIGAAGTAIVGMTFLQEEVNMLKIGFIILLLSGVIGLKISDKENKDQRRSEEWPGSY</sequence>
<evidence type="ECO:0000256" key="2">
    <source>
        <dbReference type="ARBA" id="ARBA00022475"/>
    </source>
</evidence>
<dbReference type="RefSeq" id="WP_341985758.1">
    <property type="nucleotide sequence ID" value="NZ_JBBYAF010000046.1"/>
</dbReference>
<comment type="subcellular location">
    <subcellularLocation>
        <location evidence="1 6">Cell membrane</location>
        <topology evidence="1 6">Multi-pass membrane protein</topology>
    </subcellularLocation>
</comment>
<name>A0ABU9KGD1_9BACI</name>
<evidence type="ECO:0000256" key="4">
    <source>
        <dbReference type="ARBA" id="ARBA00022989"/>
    </source>
</evidence>
<evidence type="ECO:0000313" key="8">
    <source>
        <dbReference type="EMBL" id="MEL3974239.1"/>
    </source>
</evidence>
<evidence type="ECO:0000256" key="7">
    <source>
        <dbReference type="SAM" id="Phobius"/>
    </source>
</evidence>
<dbReference type="Pfam" id="PF00893">
    <property type="entry name" value="Multi_Drug_Res"/>
    <property type="match status" value="1"/>
</dbReference>
<evidence type="ECO:0000313" key="9">
    <source>
        <dbReference type="Proteomes" id="UP001389717"/>
    </source>
</evidence>
<dbReference type="Gene3D" id="1.10.3730.20">
    <property type="match status" value="1"/>
</dbReference>
<keyword evidence="9" id="KW-1185">Reference proteome</keyword>
<feature type="transmembrane region" description="Helical" evidence="7">
    <location>
        <begin position="84"/>
        <end position="102"/>
    </location>
</feature>
<dbReference type="PANTHER" id="PTHR30561">
    <property type="entry name" value="SMR FAMILY PROTON-DEPENDENT DRUG EFFLUX TRANSPORTER SUGE"/>
    <property type="match status" value="1"/>
</dbReference>
<dbReference type="InterPro" id="IPR000390">
    <property type="entry name" value="Small_drug/metabolite_transptr"/>
</dbReference>
<comment type="similarity">
    <text evidence="6">Belongs to the drug/metabolite transporter (DMT) superfamily. Small multidrug resistance (SMR) (TC 2.A.7.1) family.</text>
</comment>
<dbReference type="PANTHER" id="PTHR30561:SF21">
    <property type="entry name" value="MOLECULAR CHAPERONE"/>
    <property type="match status" value="1"/>
</dbReference>
<organism evidence="8 9">
    <name type="scientific">Rossellomorea oryzaecorticis</name>
    <dbReference type="NCBI Taxonomy" id="1396505"/>
    <lineage>
        <taxon>Bacteria</taxon>
        <taxon>Bacillati</taxon>
        <taxon>Bacillota</taxon>
        <taxon>Bacilli</taxon>
        <taxon>Bacillales</taxon>
        <taxon>Bacillaceae</taxon>
        <taxon>Rossellomorea</taxon>
    </lineage>
</organism>
<feature type="transmembrane region" description="Helical" evidence="7">
    <location>
        <begin position="58"/>
        <end position="78"/>
    </location>
</feature>
<evidence type="ECO:0000256" key="1">
    <source>
        <dbReference type="ARBA" id="ARBA00004651"/>
    </source>
</evidence>
<evidence type="ECO:0000256" key="3">
    <source>
        <dbReference type="ARBA" id="ARBA00022692"/>
    </source>
</evidence>
<feature type="transmembrane region" description="Helical" evidence="7">
    <location>
        <begin position="29"/>
        <end position="46"/>
    </location>
</feature>
<gene>
    <name evidence="8" type="ORF">AAEO50_18285</name>
</gene>